<evidence type="ECO:0000256" key="2">
    <source>
        <dbReference type="SAM" id="MobiDB-lite"/>
    </source>
</evidence>
<feature type="compositionally biased region" description="Polar residues" evidence="2">
    <location>
        <begin position="510"/>
        <end position="519"/>
    </location>
</feature>
<feature type="domain" description="Telomere length regulation protein conserved" evidence="3">
    <location>
        <begin position="579"/>
        <end position="699"/>
    </location>
</feature>
<dbReference type="InterPro" id="IPR051970">
    <property type="entry name" value="TEL2_Regulation"/>
</dbReference>
<proteinExistence type="inferred from homology"/>
<dbReference type="GO" id="GO:0005829">
    <property type="term" value="C:cytosol"/>
    <property type="evidence" value="ECO:0007669"/>
    <property type="project" value="TreeGrafter"/>
</dbReference>
<comment type="similarity">
    <text evidence="1">Belongs to the TEL2 family.</text>
</comment>
<name>A0A8H7KI56_AGABI</name>
<dbReference type="EMBL" id="JABXXO010000005">
    <property type="protein sequence ID" value="KAF7777472.1"/>
    <property type="molecule type" value="Genomic_DNA"/>
</dbReference>
<dbReference type="GO" id="GO:0051879">
    <property type="term" value="F:Hsp90 protein binding"/>
    <property type="evidence" value="ECO:0007669"/>
    <property type="project" value="TreeGrafter"/>
</dbReference>
<protein>
    <recommendedName>
        <fullName evidence="3">Telomere length regulation protein conserved domain-containing protein</fullName>
    </recommendedName>
</protein>
<dbReference type="Gene3D" id="1.25.40.720">
    <property type="entry name" value="Telomere length regulation protein 2, C-terminal domain"/>
    <property type="match status" value="1"/>
</dbReference>
<evidence type="ECO:0000259" key="3">
    <source>
        <dbReference type="Pfam" id="PF10193"/>
    </source>
</evidence>
<dbReference type="PANTHER" id="PTHR15830:SF10">
    <property type="entry name" value="TELOMERE LENGTH REGULATION PROTEIN TEL2 HOMOLOG"/>
    <property type="match status" value="1"/>
</dbReference>
<feature type="region of interest" description="Disordered" evidence="2">
    <location>
        <begin position="495"/>
        <end position="568"/>
    </location>
</feature>
<comment type="caution">
    <text evidence="4">The sequence shown here is derived from an EMBL/GenBank/DDBJ whole genome shotgun (WGS) entry which is preliminary data.</text>
</comment>
<organism evidence="4 5">
    <name type="scientific">Agaricus bisporus var. burnettii</name>
    <dbReference type="NCBI Taxonomy" id="192524"/>
    <lineage>
        <taxon>Eukaryota</taxon>
        <taxon>Fungi</taxon>
        <taxon>Dikarya</taxon>
        <taxon>Basidiomycota</taxon>
        <taxon>Agaricomycotina</taxon>
        <taxon>Agaricomycetes</taxon>
        <taxon>Agaricomycetidae</taxon>
        <taxon>Agaricales</taxon>
        <taxon>Agaricineae</taxon>
        <taxon>Agaricaceae</taxon>
        <taxon>Agaricus</taxon>
    </lineage>
</organism>
<dbReference type="GO" id="GO:0042162">
    <property type="term" value="F:telomeric DNA binding"/>
    <property type="evidence" value="ECO:0007669"/>
    <property type="project" value="TreeGrafter"/>
</dbReference>
<dbReference type="Proteomes" id="UP000629468">
    <property type="component" value="Unassembled WGS sequence"/>
</dbReference>
<dbReference type="PANTHER" id="PTHR15830">
    <property type="entry name" value="TELOMERE LENGTH REGULATION PROTEIN TEL2 FAMILY MEMBER"/>
    <property type="match status" value="1"/>
</dbReference>
<evidence type="ECO:0000313" key="5">
    <source>
        <dbReference type="Proteomes" id="UP000629468"/>
    </source>
</evidence>
<feature type="compositionally biased region" description="Polar residues" evidence="2">
    <location>
        <begin position="547"/>
        <end position="557"/>
    </location>
</feature>
<accession>A0A8H7KI56</accession>
<dbReference type="AlphaFoldDB" id="A0A8H7KI56"/>
<dbReference type="InterPro" id="IPR019337">
    <property type="entry name" value="Telomere_length_regulation_dom"/>
</dbReference>
<gene>
    <name evidence="4" type="ORF">Agabi119p4_3544</name>
</gene>
<evidence type="ECO:0000313" key="4">
    <source>
        <dbReference type="EMBL" id="KAF7777472.1"/>
    </source>
</evidence>
<dbReference type="Pfam" id="PF10193">
    <property type="entry name" value="Telomere_reg-2"/>
    <property type="match status" value="1"/>
</dbReference>
<sequence>MVDIHDEAKDTITQLQHPIRDLQTLLSLLTAPLDALGILPPQFHKYNTHPLPSNSITIRKHVSLIQRALLEHVLPTWDVVLKDNKPDALHLITQYFCPDPFVSSLSVSGELALKAYETILTSQIGSHAINLLEHLAHQYPVDSLWTVIFSQSQDSAVKNVLWEDCVRDVVSVPAKVANAMAERSSEIPLNLENGTYINGVCRRVEVLVQRFSRRPSQDWTSSVSYLMSKLVNIGAFPPSPPTMRSLPSFWYTNLPIIRPKVLGLSRSNSYCDAWQKLILSIPSSLTLQSVLTSLLASLEHVDSPTDPSTEKRVQVKTEAKLLTAVLGRLSEDENQLWEIATSLILNRDWEESYARIFVCWLADPDSKQIDTKALSALLELVVDAWSTPVHIKHSLLSRHRYLTSLFLLSASYFSPSSKELEAVVSSPLFMQGIGSYISHLDTSIRRCGMLVAEVIAQMTDKKLVFGDWEGDDSGKPWCRQMRNLIKARDVDADIGIPEASSEEVDRDGSSSETPDTKATSAVPGKATFITSETGYDSDDSLTGYASPDSSRSASPTPSELEDIEKDPTLSLGVKKVPRPVYLAQLGDLVRGTGMKLGSDEPQEVDKIEIALNHGEELIRKKRGYGSELEENAVNLVYGFLALQDNFDLAEFDEKRQGIMTALIACVPRKAAPALIEEFYKNQYSVDQRHVALNALVIGARELASLPVPPSRIPEEKTKFPSKMLPQRLHQQYLAASQGKTTLLPLMVEDLSRKAIDRGKEATEDKVPEVVREKRLTIKKTPRISEVKGHFQQNDSQPKVTTFTDIAAEYFICPLINHFWLFLRDEQTREGRTSQRNGRQKYHSAGTGLILNPLVLSQLLRALSILVDASRNAPEWLAIIAPDSLELAVTIGTRPISIAEEQTEEQSTEAAVLTSALELALIVLDGCIESDGGKSLGLDHTTLLFGTGEWAGAVFAKLDKGIRIEGGGGLNEVKLQRAAAGVLLKVDELTSRWKRSMVDTR</sequence>
<dbReference type="GO" id="GO:0051083">
    <property type="term" value="P:'de novo' cotranslational protein folding"/>
    <property type="evidence" value="ECO:0007669"/>
    <property type="project" value="TreeGrafter"/>
</dbReference>
<evidence type="ECO:0000256" key="1">
    <source>
        <dbReference type="ARBA" id="ARBA00006133"/>
    </source>
</evidence>
<dbReference type="InterPro" id="IPR038528">
    <property type="entry name" value="TEL2_C_sf"/>
</dbReference>
<reference evidence="4 5" key="1">
    <citation type="journal article" name="Sci. Rep.">
        <title>Telomere-to-telomere assembled and centromere annotated genomes of the two main subspecies of the button mushroom Agaricus bisporus reveal especially polymorphic chromosome ends.</title>
        <authorList>
            <person name="Sonnenberg A.S.M."/>
            <person name="Sedaghat-Telgerd N."/>
            <person name="Lavrijssen B."/>
            <person name="Ohm R.A."/>
            <person name="Hendrickx P.M."/>
            <person name="Scholtmeijer K."/>
            <person name="Baars J.J.P."/>
            <person name="van Peer A."/>
        </authorList>
    </citation>
    <scope>NUCLEOTIDE SEQUENCE [LARGE SCALE GENOMIC DNA]</scope>
    <source>
        <strain evidence="4 5">H119_p4</strain>
    </source>
</reference>